<dbReference type="GO" id="GO:0022857">
    <property type="term" value="F:transmembrane transporter activity"/>
    <property type="evidence" value="ECO:0007669"/>
    <property type="project" value="InterPro"/>
</dbReference>
<evidence type="ECO:0000256" key="4">
    <source>
        <dbReference type="ARBA" id="ARBA00022989"/>
    </source>
</evidence>
<feature type="transmembrane region" description="Helical" evidence="6">
    <location>
        <begin position="44"/>
        <end position="62"/>
    </location>
</feature>
<dbReference type="SUPFAM" id="SSF103473">
    <property type="entry name" value="MFS general substrate transporter"/>
    <property type="match status" value="1"/>
</dbReference>
<dbReference type="PANTHER" id="PTHR43791">
    <property type="entry name" value="PERMEASE-RELATED"/>
    <property type="match status" value="1"/>
</dbReference>
<proteinExistence type="predicted"/>
<dbReference type="Proteomes" id="UP000799437">
    <property type="component" value="Unassembled WGS sequence"/>
</dbReference>
<keyword evidence="2" id="KW-0813">Transport</keyword>
<dbReference type="OrthoDB" id="2962993at2759"/>
<dbReference type="RefSeq" id="XP_033598395.1">
    <property type="nucleotide sequence ID" value="XM_033747250.1"/>
</dbReference>
<organism evidence="7 8">
    <name type="scientific">Pseudovirgaria hyperparasitica</name>
    <dbReference type="NCBI Taxonomy" id="470096"/>
    <lineage>
        <taxon>Eukaryota</taxon>
        <taxon>Fungi</taxon>
        <taxon>Dikarya</taxon>
        <taxon>Ascomycota</taxon>
        <taxon>Pezizomycotina</taxon>
        <taxon>Dothideomycetes</taxon>
        <taxon>Dothideomycetes incertae sedis</taxon>
        <taxon>Acrospermales</taxon>
        <taxon>Acrospermaceae</taxon>
        <taxon>Pseudovirgaria</taxon>
    </lineage>
</organism>
<keyword evidence="5 6" id="KW-0472">Membrane</keyword>
<feature type="transmembrane region" description="Helical" evidence="6">
    <location>
        <begin position="110"/>
        <end position="130"/>
    </location>
</feature>
<evidence type="ECO:0000256" key="6">
    <source>
        <dbReference type="SAM" id="Phobius"/>
    </source>
</evidence>
<feature type="transmembrane region" description="Helical" evidence="6">
    <location>
        <begin position="179"/>
        <end position="203"/>
    </location>
</feature>
<dbReference type="InterPro" id="IPR011701">
    <property type="entry name" value="MFS"/>
</dbReference>
<sequence>MFYRRHQLMLRIGLFYSAAFLAGAFGGLLATGLAQIETSKYRGWPSIFFIEGAIAVLAKFLTEEERDLAVKRMNIHAGGASAKPNVDIEKFNWDSVKVAILNFETAVLSLLYFAIITPIYSFSLLLPTILRTLAYSKVITQLLTVPPNMGGFLAVLMMLGGVAVAIVGYIMLIASARGLVQYGGTFLVAAGIFPCSPLILGWLSNDLAPH</sequence>
<evidence type="ECO:0000256" key="3">
    <source>
        <dbReference type="ARBA" id="ARBA00022692"/>
    </source>
</evidence>
<accession>A0A6A6W1R6</accession>
<dbReference type="AlphaFoldDB" id="A0A6A6W1R6"/>
<dbReference type="Gene3D" id="1.20.1250.20">
    <property type="entry name" value="MFS general substrate transporter like domains"/>
    <property type="match status" value="1"/>
</dbReference>
<name>A0A6A6W1R6_9PEZI</name>
<dbReference type="GeneID" id="54488304"/>
<gene>
    <name evidence="7" type="ORF">EJ05DRAFT_502415</name>
</gene>
<evidence type="ECO:0000256" key="5">
    <source>
        <dbReference type="ARBA" id="ARBA00023136"/>
    </source>
</evidence>
<dbReference type="GO" id="GO:0016020">
    <property type="term" value="C:membrane"/>
    <property type="evidence" value="ECO:0007669"/>
    <property type="project" value="UniProtKB-SubCell"/>
</dbReference>
<comment type="subcellular location">
    <subcellularLocation>
        <location evidence="1">Membrane</location>
        <topology evidence="1">Multi-pass membrane protein</topology>
    </subcellularLocation>
</comment>
<evidence type="ECO:0000313" key="7">
    <source>
        <dbReference type="EMBL" id="KAF2755944.1"/>
    </source>
</evidence>
<feature type="transmembrane region" description="Helical" evidence="6">
    <location>
        <begin position="150"/>
        <end position="172"/>
    </location>
</feature>
<dbReference type="Pfam" id="PF07690">
    <property type="entry name" value="MFS_1"/>
    <property type="match status" value="1"/>
</dbReference>
<keyword evidence="4 6" id="KW-1133">Transmembrane helix</keyword>
<keyword evidence="3 6" id="KW-0812">Transmembrane</keyword>
<dbReference type="InterPro" id="IPR036259">
    <property type="entry name" value="MFS_trans_sf"/>
</dbReference>
<dbReference type="PANTHER" id="PTHR43791:SF5">
    <property type="entry name" value="MAJOR FACILITATOR SUPERFAMILY (MFS) PROFILE DOMAIN-CONTAINING PROTEIN"/>
    <property type="match status" value="1"/>
</dbReference>
<dbReference type="EMBL" id="ML996576">
    <property type="protein sequence ID" value="KAF2755944.1"/>
    <property type="molecule type" value="Genomic_DNA"/>
</dbReference>
<keyword evidence="8" id="KW-1185">Reference proteome</keyword>
<evidence type="ECO:0000256" key="1">
    <source>
        <dbReference type="ARBA" id="ARBA00004141"/>
    </source>
</evidence>
<evidence type="ECO:0000313" key="8">
    <source>
        <dbReference type="Proteomes" id="UP000799437"/>
    </source>
</evidence>
<reference evidence="7" key="1">
    <citation type="journal article" date="2020" name="Stud. Mycol.">
        <title>101 Dothideomycetes genomes: a test case for predicting lifestyles and emergence of pathogens.</title>
        <authorList>
            <person name="Haridas S."/>
            <person name="Albert R."/>
            <person name="Binder M."/>
            <person name="Bloem J."/>
            <person name="Labutti K."/>
            <person name="Salamov A."/>
            <person name="Andreopoulos B."/>
            <person name="Baker S."/>
            <person name="Barry K."/>
            <person name="Bills G."/>
            <person name="Bluhm B."/>
            <person name="Cannon C."/>
            <person name="Castanera R."/>
            <person name="Culley D."/>
            <person name="Daum C."/>
            <person name="Ezra D."/>
            <person name="Gonzalez J."/>
            <person name="Henrissat B."/>
            <person name="Kuo A."/>
            <person name="Liang C."/>
            <person name="Lipzen A."/>
            <person name="Lutzoni F."/>
            <person name="Magnuson J."/>
            <person name="Mondo S."/>
            <person name="Nolan M."/>
            <person name="Ohm R."/>
            <person name="Pangilinan J."/>
            <person name="Park H.-J."/>
            <person name="Ramirez L."/>
            <person name="Alfaro M."/>
            <person name="Sun H."/>
            <person name="Tritt A."/>
            <person name="Yoshinaga Y."/>
            <person name="Zwiers L.-H."/>
            <person name="Turgeon B."/>
            <person name="Goodwin S."/>
            <person name="Spatafora J."/>
            <person name="Crous P."/>
            <person name="Grigoriev I."/>
        </authorList>
    </citation>
    <scope>NUCLEOTIDE SEQUENCE</scope>
    <source>
        <strain evidence="7">CBS 121739</strain>
    </source>
</reference>
<protein>
    <submittedName>
        <fullName evidence="7">MFS general substrate transporter</fullName>
    </submittedName>
</protein>
<evidence type="ECO:0000256" key="2">
    <source>
        <dbReference type="ARBA" id="ARBA00022448"/>
    </source>
</evidence>